<evidence type="ECO:0000256" key="1">
    <source>
        <dbReference type="SAM" id="MobiDB-lite"/>
    </source>
</evidence>
<organism evidence="2 3">
    <name type="scientific">Pleurodeles waltl</name>
    <name type="common">Iberian ribbed newt</name>
    <dbReference type="NCBI Taxonomy" id="8319"/>
    <lineage>
        <taxon>Eukaryota</taxon>
        <taxon>Metazoa</taxon>
        <taxon>Chordata</taxon>
        <taxon>Craniata</taxon>
        <taxon>Vertebrata</taxon>
        <taxon>Euteleostomi</taxon>
        <taxon>Amphibia</taxon>
        <taxon>Batrachia</taxon>
        <taxon>Caudata</taxon>
        <taxon>Salamandroidea</taxon>
        <taxon>Salamandridae</taxon>
        <taxon>Pleurodelinae</taxon>
        <taxon>Pleurodeles</taxon>
    </lineage>
</organism>
<evidence type="ECO:0000313" key="2">
    <source>
        <dbReference type="EMBL" id="KAJ1126493.1"/>
    </source>
</evidence>
<feature type="region of interest" description="Disordered" evidence="1">
    <location>
        <begin position="1"/>
        <end position="37"/>
    </location>
</feature>
<name>A0AAV7PL47_PLEWA</name>
<proteinExistence type="predicted"/>
<dbReference type="AlphaFoldDB" id="A0AAV7PL47"/>
<dbReference type="EMBL" id="JANPWB010000011">
    <property type="protein sequence ID" value="KAJ1126493.1"/>
    <property type="molecule type" value="Genomic_DNA"/>
</dbReference>
<accession>A0AAV7PL47</accession>
<gene>
    <name evidence="2" type="ORF">NDU88_004900</name>
</gene>
<evidence type="ECO:0000313" key="3">
    <source>
        <dbReference type="Proteomes" id="UP001066276"/>
    </source>
</evidence>
<comment type="caution">
    <text evidence="2">The sequence shown here is derived from an EMBL/GenBank/DDBJ whole genome shotgun (WGS) entry which is preliminary data.</text>
</comment>
<dbReference type="Proteomes" id="UP001066276">
    <property type="component" value="Chromosome 7"/>
</dbReference>
<protein>
    <submittedName>
        <fullName evidence="2">Uncharacterized protein</fullName>
    </submittedName>
</protein>
<sequence>MRRLGPLRASFGNETTNEEEKERQVGPRGGTPSEMEVMRDRHRALEPMVAMSKRTGEEAVKMVENNAIDTALSSNNSFSVHSDEHLPRVTPGTADELF</sequence>
<reference evidence="2" key="1">
    <citation type="journal article" date="2022" name="bioRxiv">
        <title>Sequencing and chromosome-scale assembly of the giantPleurodeles waltlgenome.</title>
        <authorList>
            <person name="Brown T."/>
            <person name="Elewa A."/>
            <person name="Iarovenko S."/>
            <person name="Subramanian E."/>
            <person name="Araus A.J."/>
            <person name="Petzold A."/>
            <person name="Susuki M."/>
            <person name="Suzuki K.-i.T."/>
            <person name="Hayashi T."/>
            <person name="Toyoda A."/>
            <person name="Oliveira C."/>
            <person name="Osipova E."/>
            <person name="Leigh N.D."/>
            <person name="Simon A."/>
            <person name="Yun M.H."/>
        </authorList>
    </citation>
    <scope>NUCLEOTIDE SEQUENCE</scope>
    <source>
        <strain evidence="2">20211129_DDA</strain>
        <tissue evidence="2">Liver</tissue>
    </source>
</reference>
<keyword evidence="3" id="KW-1185">Reference proteome</keyword>
<feature type="region of interest" description="Disordered" evidence="1">
    <location>
        <begin position="75"/>
        <end position="98"/>
    </location>
</feature>